<sequence length="54" mass="5945">MADQQAYQVKVEYKPTGETYSRFAVATSKTAAEQQIAKKLPNEPGSQHSRMVSG</sequence>
<gene>
    <name evidence="2" type="ORF">K3769_03165</name>
</gene>
<evidence type="ECO:0000313" key="2">
    <source>
        <dbReference type="EMBL" id="MCX4231787.1"/>
    </source>
</evidence>
<evidence type="ECO:0008006" key="4">
    <source>
        <dbReference type="Google" id="ProtNLM"/>
    </source>
</evidence>
<feature type="region of interest" description="Disordered" evidence="1">
    <location>
        <begin position="34"/>
        <end position="54"/>
    </location>
</feature>
<organism evidence="2 3">
    <name type="scientific">Streptomyces ortus</name>
    <dbReference type="NCBI Taxonomy" id="2867268"/>
    <lineage>
        <taxon>Bacteria</taxon>
        <taxon>Bacillati</taxon>
        <taxon>Actinomycetota</taxon>
        <taxon>Actinomycetes</taxon>
        <taxon>Kitasatosporales</taxon>
        <taxon>Streptomycetaceae</taxon>
        <taxon>Streptomyces</taxon>
    </lineage>
</organism>
<keyword evidence="3" id="KW-1185">Reference proteome</keyword>
<proteinExistence type="predicted"/>
<evidence type="ECO:0000313" key="3">
    <source>
        <dbReference type="Proteomes" id="UP001165590"/>
    </source>
</evidence>
<feature type="compositionally biased region" description="Polar residues" evidence="1">
    <location>
        <begin position="44"/>
        <end position="54"/>
    </location>
</feature>
<name>A0ABT3UW28_9ACTN</name>
<dbReference type="EMBL" id="JAIFZO010000002">
    <property type="protein sequence ID" value="MCX4231787.1"/>
    <property type="molecule type" value="Genomic_DNA"/>
</dbReference>
<reference evidence="2" key="1">
    <citation type="journal article" date="2022" name="bioRxiv">
        <title>Discovery and biosynthetic assessment of Streptomyces ortus sp nov. isolated from a deep-sea sponge.</title>
        <authorList>
            <person name="Williams S.E."/>
        </authorList>
    </citation>
    <scope>NUCLEOTIDE SEQUENCE</scope>
    <source>
        <strain evidence="2">A15ISP2-DRY2</strain>
    </source>
</reference>
<evidence type="ECO:0000256" key="1">
    <source>
        <dbReference type="SAM" id="MobiDB-lite"/>
    </source>
</evidence>
<accession>A0ABT3UW28</accession>
<dbReference type="Proteomes" id="UP001165590">
    <property type="component" value="Unassembled WGS sequence"/>
</dbReference>
<dbReference type="RefSeq" id="WP_267024907.1">
    <property type="nucleotide sequence ID" value="NZ_JAIFZO010000002.1"/>
</dbReference>
<protein>
    <recommendedName>
        <fullName evidence="4">DUF1508 domain-containing protein</fullName>
    </recommendedName>
</protein>
<comment type="caution">
    <text evidence="2">The sequence shown here is derived from an EMBL/GenBank/DDBJ whole genome shotgun (WGS) entry which is preliminary data.</text>
</comment>